<dbReference type="RefSeq" id="WP_058419846.1">
    <property type="nucleotide sequence ID" value="NZ_LKEF01000012.1"/>
</dbReference>
<feature type="transmembrane region" description="Helical" evidence="1">
    <location>
        <begin position="53"/>
        <end position="74"/>
    </location>
</feature>
<keyword evidence="1" id="KW-1133">Transmembrane helix</keyword>
<keyword evidence="1" id="KW-0812">Transmembrane</keyword>
<feature type="transmembrane region" description="Helical" evidence="1">
    <location>
        <begin position="6"/>
        <end position="23"/>
    </location>
</feature>
<accession>A0A0W0I2G7</accession>
<reference evidence="2 3" key="1">
    <citation type="submission" date="2015-09" db="EMBL/GenBank/DDBJ databases">
        <title>Genome sequence of ICMP 11288.</title>
        <authorList>
            <person name="Visnovsky S."/>
            <person name="Lu A."/>
            <person name="Panda P."/>
            <person name="Pitman A."/>
        </authorList>
    </citation>
    <scope>NUCLEOTIDE SEQUENCE [LARGE SCALE GENOMIC DNA]</scope>
    <source>
        <strain evidence="2 3">ICMP 11288</strain>
    </source>
</reference>
<evidence type="ECO:0000256" key="1">
    <source>
        <dbReference type="SAM" id="Phobius"/>
    </source>
</evidence>
<name>A0A0W0I2G7_PSEFL</name>
<dbReference type="EMBL" id="LKEF01000012">
    <property type="protein sequence ID" value="KTB67082.1"/>
    <property type="molecule type" value="Genomic_DNA"/>
</dbReference>
<evidence type="ECO:0000313" key="3">
    <source>
        <dbReference type="Proteomes" id="UP000054197"/>
    </source>
</evidence>
<dbReference type="AlphaFoldDB" id="A0A0W0I2G7"/>
<dbReference type="Gene3D" id="3.90.1720.10">
    <property type="entry name" value="endopeptidase domain like (from Nostoc punctiforme)"/>
    <property type="match status" value="1"/>
</dbReference>
<organism evidence="2 3">
    <name type="scientific">Pseudomonas fluorescens ICMP 11288</name>
    <dbReference type="NCBI Taxonomy" id="1198309"/>
    <lineage>
        <taxon>Bacteria</taxon>
        <taxon>Pseudomonadati</taxon>
        <taxon>Pseudomonadota</taxon>
        <taxon>Gammaproteobacteria</taxon>
        <taxon>Pseudomonadales</taxon>
        <taxon>Pseudomonadaceae</taxon>
        <taxon>Pseudomonas</taxon>
    </lineage>
</organism>
<keyword evidence="1" id="KW-0472">Membrane</keyword>
<feature type="transmembrane region" description="Helical" evidence="1">
    <location>
        <begin position="86"/>
        <end position="105"/>
    </location>
</feature>
<gene>
    <name evidence="2" type="ORF">AO063_21530</name>
</gene>
<protein>
    <submittedName>
        <fullName evidence="2">Uncharacterized protein</fullName>
    </submittedName>
</protein>
<dbReference type="Proteomes" id="UP000054197">
    <property type="component" value="Unassembled WGS sequence"/>
</dbReference>
<evidence type="ECO:0000313" key="2">
    <source>
        <dbReference type="EMBL" id="KTB67082.1"/>
    </source>
</evidence>
<comment type="caution">
    <text evidence="2">The sequence shown here is derived from an EMBL/GenBank/DDBJ whole genome shotgun (WGS) entry which is preliminary data.</text>
</comment>
<proteinExistence type="predicted"/>
<sequence length="280" mass="29462">MAGYELLQLIVIGVIAGAFGQGLRTIVGLKKASDEAAAEGTTLRSEGLDVSRLIFSLFIGAIAGGIGILTITGFQASAAVNISAEMFFGVVGIGYAGTDFIEGFVRTQLPKWGRQPFVPTMSPRSLHSTTEFFTTISSTDRIKQSCEKLLKTPENASDCSGFAKAVAQEFAITLTGQANDIVGQLTSANGWTELVSDTQAGQRAATAAARGEFVIGARKETGNGHVVVVVAGSPLAHGKYPFAYWGKLNDPANAGFNKTVNWAWDQASRDSVTYASRGVV</sequence>